<sequence length="88" mass="9362">MPNEKWEQWRNNHIQVQLRQLADDYNDLEPSDPSSSPAADSTTPTADSTAAADSTTPATPSNVTMEATLPVNTSTVNDGTVGVTTSNK</sequence>
<evidence type="ECO:0000256" key="1">
    <source>
        <dbReference type="SAM" id="MobiDB-lite"/>
    </source>
</evidence>
<proteinExistence type="predicted"/>
<dbReference type="Proteomes" id="UP000092993">
    <property type="component" value="Unassembled WGS sequence"/>
</dbReference>
<comment type="caution">
    <text evidence="2">The sequence shown here is derived from an EMBL/GenBank/DDBJ whole genome shotgun (WGS) entry which is preliminary data.</text>
</comment>
<reference evidence="2 3" key="1">
    <citation type="submission" date="2016-03" db="EMBL/GenBank/DDBJ databases">
        <title>Whole genome sequencing of Grifola frondosa 9006-11.</title>
        <authorList>
            <person name="Min B."/>
            <person name="Park H."/>
            <person name="Kim J.-G."/>
            <person name="Cho H."/>
            <person name="Oh Y.-L."/>
            <person name="Kong W.-S."/>
            <person name="Choi I.-G."/>
        </authorList>
    </citation>
    <scope>NUCLEOTIDE SEQUENCE [LARGE SCALE GENOMIC DNA]</scope>
    <source>
        <strain evidence="2 3">9006-11</strain>
    </source>
</reference>
<accession>A0A1C7M6C1</accession>
<evidence type="ECO:0000313" key="3">
    <source>
        <dbReference type="Proteomes" id="UP000092993"/>
    </source>
</evidence>
<evidence type="ECO:0000313" key="2">
    <source>
        <dbReference type="EMBL" id="OBZ72318.1"/>
    </source>
</evidence>
<organism evidence="2 3">
    <name type="scientific">Grifola frondosa</name>
    <name type="common">Maitake</name>
    <name type="synonym">Polyporus frondosus</name>
    <dbReference type="NCBI Taxonomy" id="5627"/>
    <lineage>
        <taxon>Eukaryota</taxon>
        <taxon>Fungi</taxon>
        <taxon>Dikarya</taxon>
        <taxon>Basidiomycota</taxon>
        <taxon>Agaricomycotina</taxon>
        <taxon>Agaricomycetes</taxon>
        <taxon>Polyporales</taxon>
        <taxon>Grifolaceae</taxon>
        <taxon>Grifola</taxon>
    </lineage>
</organism>
<name>A0A1C7M6C1_GRIFR</name>
<keyword evidence="3" id="KW-1185">Reference proteome</keyword>
<protein>
    <submittedName>
        <fullName evidence="2">Uncharacterized protein</fullName>
    </submittedName>
</protein>
<dbReference type="AlphaFoldDB" id="A0A1C7M6C1"/>
<feature type="compositionally biased region" description="Polar residues" evidence="1">
    <location>
        <begin position="62"/>
        <end position="88"/>
    </location>
</feature>
<feature type="compositionally biased region" description="Low complexity" evidence="1">
    <location>
        <begin position="31"/>
        <end position="61"/>
    </location>
</feature>
<feature type="region of interest" description="Disordered" evidence="1">
    <location>
        <begin position="22"/>
        <end position="88"/>
    </location>
</feature>
<gene>
    <name evidence="2" type="ORF">A0H81_07735</name>
</gene>
<dbReference type="EMBL" id="LUGG01000009">
    <property type="protein sequence ID" value="OBZ72318.1"/>
    <property type="molecule type" value="Genomic_DNA"/>
</dbReference>